<dbReference type="EMBL" id="CAJJDP010000109">
    <property type="protein sequence ID" value="CAD8195348.1"/>
    <property type="molecule type" value="Genomic_DNA"/>
</dbReference>
<evidence type="ECO:0000259" key="2">
    <source>
        <dbReference type="Pfam" id="PF07534"/>
    </source>
</evidence>
<keyword evidence="1" id="KW-0175">Coiled coil</keyword>
<organism evidence="3 4">
    <name type="scientific">Paramecium octaurelia</name>
    <dbReference type="NCBI Taxonomy" id="43137"/>
    <lineage>
        <taxon>Eukaryota</taxon>
        <taxon>Sar</taxon>
        <taxon>Alveolata</taxon>
        <taxon>Ciliophora</taxon>
        <taxon>Intramacronucleata</taxon>
        <taxon>Oligohymenophorea</taxon>
        <taxon>Peniculida</taxon>
        <taxon>Parameciidae</taxon>
        <taxon>Paramecium</taxon>
    </lineage>
</organism>
<evidence type="ECO:0000313" key="4">
    <source>
        <dbReference type="Proteomes" id="UP000683925"/>
    </source>
</evidence>
<gene>
    <name evidence="3" type="ORF">POCTA_138.1.T1090013</name>
</gene>
<feature type="domain" description="TLDc" evidence="2">
    <location>
        <begin position="560"/>
        <end position="728"/>
    </location>
</feature>
<proteinExistence type="predicted"/>
<comment type="caution">
    <text evidence="3">The sequence shown here is derived from an EMBL/GenBank/DDBJ whole genome shotgun (WGS) entry which is preliminary data.</text>
</comment>
<feature type="coiled-coil region" evidence="1">
    <location>
        <begin position="491"/>
        <end position="532"/>
    </location>
</feature>
<dbReference type="OrthoDB" id="308033at2759"/>
<accession>A0A8S1WZD8</accession>
<name>A0A8S1WZD8_PAROT</name>
<reference evidence="3" key="1">
    <citation type="submission" date="2021-01" db="EMBL/GenBank/DDBJ databases">
        <authorList>
            <consortium name="Genoscope - CEA"/>
            <person name="William W."/>
        </authorList>
    </citation>
    <scope>NUCLEOTIDE SEQUENCE</scope>
</reference>
<keyword evidence="4" id="KW-1185">Reference proteome</keyword>
<dbReference type="AlphaFoldDB" id="A0A8S1WZD8"/>
<protein>
    <recommendedName>
        <fullName evidence="2">TLDc domain-containing protein</fullName>
    </recommendedName>
</protein>
<feature type="coiled-coil region" evidence="1">
    <location>
        <begin position="57"/>
        <end position="128"/>
    </location>
</feature>
<dbReference type="PANTHER" id="PTHR23354:SF122">
    <property type="entry name" value="GTPASE-ACTIVATING PROTEIN SKYWALKER"/>
    <property type="match status" value="1"/>
</dbReference>
<dbReference type="PANTHER" id="PTHR23354">
    <property type="entry name" value="NUCLEOLAR PROTEIN 7/ESTROGEN RECEPTOR COACTIVATOR-RELATED"/>
    <property type="match status" value="1"/>
</dbReference>
<dbReference type="InterPro" id="IPR006571">
    <property type="entry name" value="TLDc_dom"/>
</dbReference>
<evidence type="ECO:0000313" key="3">
    <source>
        <dbReference type="EMBL" id="CAD8195348.1"/>
    </source>
</evidence>
<dbReference type="Proteomes" id="UP000683925">
    <property type="component" value="Unassembled WGS sequence"/>
</dbReference>
<sequence length="733" mass="86138">MIKEEGVVKECIKNDHKGCQILAVDLSEELNKENDQKKYYCVKCLIEKIGVKKIVLYDEAKNKAKSVNEELKKNTVQKHQQTKDSFQKLSDVIKLIQGEYQNKFEDLKKQLEAQINNEQKKLQQVVESATTDDIKLLSSCYQDDGKIASPSPNIDYKEITEFLVEIKKIIYQFENFEQLQDVDKEIITIEQTCSINLQMDEKQKRTPALNFICESHKMEIIMFNLNQIEFEQTNPFLCVECAQDLLTRGNKAVANTISLKKADEKWNEYIKDQSEKRLQRQSRLNQAIGLIKKLQEKYNQELNKMIQSFEDQLKKEPKEYEQLMKLKNTRIQNQNKQSLHEIIKILGQTDQQKKQEQISNQEDSQFYNNQKKVIDELIKENLLVENSIQWLQNFDTQPKKSNDSENEQELVEFLKKSTIQDLYLSFFEMSFNSLSSFKKEEQELQQKGKLTKLQQQDLENQNEAFQNQQKWYKLFQENQTKLESFQKIDELQRTQLQLDQLLLQDNQKKQELKKYQEIVEDQNDQLLQAKAKFKDIDWLSDKIGELEQIYKIGKHSFVKGDTSLLTKNYSSQLYQYLEKRTNQKIKNKYLLYSSKNQGLYTDILNKSIDKMSNLLIVFKSKSEYIFGAFTPCQCLIQSGAYQIDEQAQSFLFSQTNNEYYPIQDKTKAIYCTKDLLAFGQSDLYIYTGFQSGSSQLGVSYQCNQYNISDVKNRLFGSPQPNITACEVIMLTFV</sequence>
<dbReference type="OMA" id="ENQNEAF"/>
<evidence type="ECO:0000256" key="1">
    <source>
        <dbReference type="SAM" id="Coils"/>
    </source>
</evidence>
<dbReference type="Pfam" id="PF07534">
    <property type="entry name" value="TLD"/>
    <property type="match status" value="1"/>
</dbReference>